<name>A0A401UB30_9BACT</name>
<dbReference type="SUPFAM" id="SSF52172">
    <property type="entry name" value="CheY-like"/>
    <property type="match status" value="1"/>
</dbReference>
<evidence type="ECO:0000259" key="3">
    <source>
        <dbReference type="PROSITE" id="PS50110"/>
    </source>
</evidence>
<dbReference type="RefSeq" id="WP_127122760.1">
    <property type="nucleotide sequence ID" value="NZ_BHXQ01000004.1"/>
</dbReference>
<comment type="caution">
    <text evidence="4">The sequence shown here is derived from an EMBL/GenBank/DDBJ whole genome shotgun (WGS) entry which is preliminary data.</text>
</comment>
<gene>
    <name evidence="4" type="ORF">SanaruYs_23490</name>
</gene>
<dbReference type="Pfam" id="PF00072">
    <property type="entry name" value="Response_reg"/>
    <property type="match status" value="1"/>
</dbReference>
<keyword evidence="5" id="KW-1185">Reference proteome</keyword>
<feature type="modified residue" description="4-aspartylphosphate" evidence="2">
    <location>
        <position position="61"/>
    </location>
</feature>
<evidence type="ECO:0000313" key="4">
    <source>
        <dbReference type="EMBL" id="GCC52113.1"/>
    </source>
</evidence>
<dbReference type="AlphaFoldDB" id="A0A401UB30"/>
<dbReference type="GO" id="GO:0000160">
    <property type="term" value="P:phosphorelay signal transduction system"/>
    <property type="evidence" value="ECO:0007669"/>
    <property type="project" value="InterPro"/>
</dbReference>
<dbReference type="InterPro" id="IPR011006">
    <property type="entry name" value="CheY-like_superfamily"/>
</dbReference>
<evidence type="ECO:0000256" key="1">
    <source>
        <dbReference type="ARBA" id="ARBA00022553"/>
    </source>
</evidence>
<dbReference type="Proteomes" id="UP000288227">
    <property type="component" value="Unassembled WGS sequence"/>
</dbReference>
<keyword evidence="1 2" id="KW-0597">Phosphoprotein</keyword>
<dbReference type="InterPro" id="IPR001789">
    <property type="entry name" value="Sig_transdc_resp-reg_receiver"/>
</dbReference>
<dbReference type="PROSITE" id="PS50110">
    <property type="entry name" value="RESPONSE_REGULATORY"/>
    <property type="match status" value="1"/>
</dbReference>
<dbReference type="InterPro" id="IPR050595">
    <property type="entry name" value="Bact_response_regulator"/>
</dbReference>
<accession>A0A401UB30</accession>
<dbReference type="Gene3D" id="3.40.50.2300">
    <property type="match status" value="1"/>
</dbReference>
<reference evidence="4 5" key="1">
    <citation type="submission" date="2018-11" db="EMBL/GenBank/DDBJ databases">
        <title>Chryseotalea sanarue gen. nov., sp., nov., a member of the family Cytophagaceae, isolated from a brackish lake in Hamamatsu Japan.</title>
        <authorList>
            <person name="Maejima Y."/>
            <person name="Iino T."/>
            <person name="Muraguchi Y."/>
            <person name="Fukuda K."/>
            <person name="Ohkuma M."/>
            <person name="Moriuchi R."/>
            <person name="Dohra H."/>
            <person name="Kimbara K."/>
            <person name="Shintani M."/>
        </authorList>
    </citation>
    <scope>NUCLEOTIDE SEQUENCE [LARGE SCALE GENOMIC DNA]</scope>
    <source>
        <strain evidence="4 5">Ys</strain>
    </source>
</reference>
<evidence type="ECO:0000313" key="5">
    <source>
        <dbReference type="Proteomes" id="UP000288227"/>
    </source>
</evidence>
<dbReference type="EMBL" id="BHXQ01000004">
    <property type="protein sequence ID" value="GCC52113.1"/>
    <property type="molecule type" value="Genomic_DNA"/>
</dbReference>
<dbReference type="SMART" id="SM00448">
    <property type="entry name" value="REC"/>
    <property type="match status" value="1"/>
</dbReference>
<evidence type="ECO:0000256" key="2">
    <source>
        <dbReference type="PROSITE-ProRule" id="PRU00169"/>
    </source>
</evidence>
<feature type="domain" description="Response regulatory" evidence="3">
    <location>
        <begin position="5"/>
        <end position="129"/>
    </location>
</feature>
<sequence length="161" mass="18469">MEKIYILLVEDQREVLQAVAKDLSFFEDAFVIEECESAAEAKTIMETIYKNGDYVALIIADHVMPDKSGIDFLIDVNSDDRFIDTRKVLLTGLATHQDTIRAINSAAINHYLEKPWKSGVLKETVKKMVTEFILAKGIDYQPYLMTYLDQAVLFERLRRTT</sequence>
<dbReference type="PANTHER" id="PTHR44591:SF3">
    <property type="entry name" value="RESPONSE REGULATORY DOMAIN-CONTAINING PROTEIN"/>
    <property type="match status" value="1"/>
</dbReference>
<proteinExistence type="predicted"/>
<dbReference type="OrthoDB" id="109585at2"/>
<protein>
    <submittedName>
        <fullName evidence="4">Response regulator</fullName>
    </submittedName>
</protein>
<dbReference type="PANTHER" id="PTHR44591">
    <property type="entry name" value="STRESS RESPONSE REGULATOR PROTEIN 1"/>
    <property type="match status" value="1"/>
</dbReference>
<organism evidence="4 5">
    <name type="scientific">Chryseotalea sanaruensis</name>
    <dbReference type="NCBI Taxonomy" id="2482724"/>
    <lineage>
        <taxon>Bacteria</taxon>
        <taxon>Pseudomonadati</taxon>
        <taxon>Bacteroidota</taxon>
        <taxon>Cytophagia</taxon>
        <taxon>Cytophagales</taxon>
        <taxon>Chryseotaleaceae</taxon>
        <taxon>Chryseotalea</taxon>
    </lineage>
</organism>